<keyword evidence="6" id="KW-0689">Ribosomal protein</keyword>
<protein>
    <submittedName>
        <fullName evidence="6">Ribosomal protein S6--L-glutamate ligase</fullName>
        <ecNumber evidence="6">6.3.2.-</ecNumber>
    </submittedName>
</protein>
<dbReference type="Gene3D" id="3.30.470.20">
    <property type="entry name" value="ATP-grasp fold, B domain"/>
    <property type="match status" value="1"/>
</dbReference>
<dbReference type="RefSeq" id="WP_338056340.1">
    <property type="nucleotide sequence ID" value="NZ_CP045484.1"/>
</dbReference>
<dbReference type="GO" id="GO:0005840">
    <property type="term" value="C:ribosome"/>
    <property type="evidence" value="ECO:0007669"/>
    <property type="project" value="UniProtKB-KW"/>
</dbReference>
<dbReference type="GeneID" id="42800033"/>
<keyword evidence="2 4" id="KW-0547">Nucleotide-binding</keyword>
<feature type="domain" description="ATP-grasp" evidence="5">
    <location>
        <begin position="116"/>
        <end position="296"/>
    </location>
</feature>
<dbReference type="InterPro" id="IPR011761">
    <property type="entry name" value="ATP-grasp"/>
</dbReference>
<keyword evidence="6" id="KW-0687">Ribonucleoprotein</keyword>
<evidence type="ECO:0000256" key="1">
    <source>
        <dbReference type="ARBA" id="ARBA00022723"/>
    </source>
</evidence>
<dbReference type="PROSITE" id="PS50975">
    <property type="entry name" value="ATP_GRASP"/>
    <property type="match status" value="1"/>
</dbReference>
<dbReference type="InterPro" id="IPR013651">
    <property type="entry name" value="ATP-grasp_RimK-type"/>
</dbReference>
<dbReference type="AlphaFoldDB" id="A0A7J9RPL0"/>
<dbReference type="EC" id="6.3.2.-" evidence="6"/>
<dbReference type="PANTHER" id="PTHR21621">
    <property type="entry name" value="RIBOSOMAL PROTEIN S6 MODIFICATION PROTEIN"/>
    <property type="match status" value="1"/>
</dbReference>
<dbReference type="GO" id="GO:0005524">
    <property type="term" value="F:ATP binding"/>
    <property type="evidence" value="ECO:0007669"/>
    <property type="project" value="UniProtKB-UniRule"/>
</dbReference>
<keyword evidence="6" id="KW-0436">Ligase</keyword>
<dbReference type="EMBL" id="JACHFY010000002">
    <property type="protein sequence ID" value="MBB5252928.1"/>
    <property type="molecule type" value="Genomic_DNA"/>
</dbReference>
<dbReference type="Gene3D" id="3.30.1490.20">
    <property type="entry name" value="ATP-grasp fold, A domain"/>
    <property type="match status" value="1"/>
</dbReference>
<comment type="caution">
    <text evidence="6">The sequence shown here is derived from an EMBL/GenBank/DDBJ whole genome shotgun (WGS) entry which is preliminary data.</text>
</comment>
<dbReference type="Proteomes" id="UP000582213">
    <property type="component" value="Unassembled WGS sequence"/>
</dbReference>
<evidence type="ECO:0000313" key="6">
    <source>
        <dbReference type="EMBL" id="MBB5252928.1"/>
    </source>
</evidence>
<dbReference type="NCBIfam" id="TIGR00768">
    <property type="entry name" value="rimK_fam"/>
    <property type="match status" value="1"/>
</dbReference>
<evidence type="ECO:0000256" key="3">
    <source>
        <dbReference type="ARBA" id="ARBA00022840"/>
    </source>
</evidence>
<evidence type="ECO:0000256" key="4">
    <source>
        <dbReference type="PROSITE-ProRule" id="PRU00409"/>
    </source>
</evidence>
<dbReference type="GO" id="GO:0005737">
    <property type="term" value="C:cytoplasm"/>
    <property type="evidence" value="ECO:0007669"/>
    <property type="project" value="TreeGrafter"/>
</dbReference>
<evidence type="ECO:0000256" key="2">
    <source>
        <dbReference type="ARBA" id="ARBA00022741"/>
    </source>
</evidence>
<gene>
    <name evidence="6" type="ORF">HNQ62_000661</name>
</gene>
<accession>A0A7J9RPL0</accession>
<dbReference type="InterPro" id="IPR013815">
    <property type="entry name" value="ATP_grasp_subdomain_1"/>
</dbReference>
<evidence type="ECO:0000313" key="7">
    <source>
        <dbReference type="Proteomes" id="UP000582213"/>
    </source>
</evidence>
<proteinExistence type="predicted"/>
<dbReference type="GO" id="GO:0016879">
    <property type="term" value="F:ligase activity, forming carbon-nitrogen bonds"/>
    <property type="evidence" value="ECO:0007669"/>
    <property type="project" value="TreeGrafter"/>
</dbReference>
<dbReference type="PANTHER" id="PTHR21621:SF0">
    <property type="entry name" value="BETA-CITRYLGLUTAMATE SYNTHASE B-RELATED"/>
    <property type="match status" value="1"/>
</dbReference>
<keyword evidence="3 4" id="KW-0067">ATP-binding</keyword>
<dbReference type="Pfam" id="PF08443">
    <property type="entry name" value="RimK"/>
    <property type="match status" value="1"/>
</dbReference>
<dbReference type="GO" id="GO:0046872">
    <property type="term" value="F:metal ion binding"/>
    <property type="evidence" value="ECO:0007669"/>
    <property type="project" value="UniProtKB-KW"/>
</dbReference>
<dbReference type="Gene3D" id="3.40.50.20">
    <property type="match status" value="1"/>
</dbReference>
<dbReference type="SUPFAM" id="SSF56059">
    <property type="entry name" value="Glutathione synthetase ATP-binding domain-like"/>
    <property type="match status" value="1"/>
</dbReference>
<reference evidence="6 7" key="1">
    <citation type="submission" date="2020-08" db="EMBL/GenBank/DDBJ databases">
        <title>Genomic Encyclopedia of Type Strains, Phase IV (KMG-IV): sequencing the most valuable type-strain genomes for metagenomic binning, comparative biology and taxonomic classification.</title>
        <authorList>
            <person name="Goeker M."/>
        </authorList>
    </citation>
    <scope>NUCLEOTIDE SEQUENCE [LARGE SCALE GENOMIC DNA]</scope>
    <source>
        <strain evidence="6 7">DSM 12421</strain>
    </source>
</reference>
<keyword evidence="1" id="KW-0479">Metal-binding</keyword>
<organism evidence="6 7">
    <name type="scientific">Sulfurisphaera ohwakuensis</name>
    <dbReference type="NCBI Taxonomy" id="69656"/>
    <lineage>
        <taxon>Archaea</taxon>
        <taxon>Thermoproteota</taxon>
        <taxon>Thermoprotei</taxon>
        <taxon>Sulfolobales</taxon>
        <taxon>Sulfolobaceae</taxon>
        <taxon>Sulfurisphaera</taxon>
    </lineage>
</organism>
<dbReference type="InterPro" id="IPR004666">
    <property type="entry name" value="Rp_bS6_RimK/Lys_biosynth_LsyX"/>
</dbReference>
<evidence type="ECO:0000259" key="5">
    <source>
        <dbReference type="PROSITE" id="PS50975"/>
    </source>
</evidence>
<name>A0A7J9RPL0_SULOH</name>
<sequence>MFTWWIDIRIAVIHESQKITESAKQLLLEIKNSGHTPIYIRISKLNPIITKDGLEFSYGGKRIDLEGAVIRNLGFISSTEQLMKRFDTLKALESSGVTLINSPDSMFIARDKFNSLLKLKMAKVPVPDTTIVEDPFEVMRLVNEWKDVVIKPVIGSLGLGSVRVSDPDIAFRVAKAILSVNQPVYVQKYVDKPERDIRVFVVGNSILGSVYRINKSSWKTNVAQGSLTQVLLPNHELEELSLKAVKALKLDYAGIDIVEDKDGSYKVIEVNAAPLWKGFYEATHINPAKYIIEYLIKKIRK</sequence>